<evidence type="ECO:0000313" key="2">
    <source>
        <dbReference type="EMBL" id="GIE02478.1"/>
    </source>
</evidence>
<dbReference type="InterPro" id="IPR046633">
    <property type="entry name" value="DUF6745"/>
</dbReference>
<evidence type="ECO:0000313" key="3">
    <source>
        <dbReference type="Proteomes" id="UP000637628"/>
    </source>
</evidence>
<organism evidence="2 3">
    <name type="scientific">Paractinoplanes durhamensis</name>
    <dbReference type="NCBI Taxonomy" id="113563"/>
    <lineage>
        <taxon>Bacteria</taxon>
        <taxon>Bacillati</taxon>
        <taxon>Actinomycetota</taxon>
        <taxon>Actinomycetes</taxon>
        <taxon>Micromonosporales</taxon>
        <taxon>Micromonosporaceae</taxon>
        <taxon>Paractinoplanes</taxon>
    </lineage>
</organism>
<evidence type="ECO:0000259" key="1">
    <source>
        <dbReference type="Pfam" id="PF20530"/>
    </source>
</evidence>
<protein>
    <recommendedName>
        <fullName evidence="1">DUF6745 domain-containing protein</fullName>
    </recommendedName>
</protein>
<gene>
    <name evidence="2" type="ORF">Adu01nite_38280</name>
</gene>
<proteinExistence type="predicted"/>
<name>A0ABQ3YY21_9ACTN</name>
<reference evidence="2 3" key="1">
    <citation type="submission" date="2021-01" db="EMBL/GenBank/DDBJ databases">
        <title>Whole genome shotgun sequence of Actinoplanes durhamensis NBRC 14914.</title>
        <authorList>
            <person name="Komaki H."/>
            <person name="Tamura T."/>
        </authorList>
    </citation>
    <scope>NUCLEOTIDE SEQUENCE [LARGE SCALE GENOMIC DNA]</scope>
    <source>
        <strain evidence="2 3">NBRC 14914</strain>
    </source>
</reference>
<dbReference type="RefSeq" id="WP_203728205.1">
    <property type="nucleotide sequence ID" value="NZ_BAAATX010000001.1"/>
</dbReference>
<dbReference type="EMBL" id="BOML01000031">
    <property type="protein sequence ID" value="GIE02478.1"/>
    <property type="molecule type" value="Genomic_DNA"/>
</dbReference>
<dbReference type="Proteomes" id="UP000637628">
    <property type="component" value="Unassembled WGS sequence"/>
</dbReference>
<accession>A0ABQ3YY21</accession>
<sequence length="272" mass="30273">MIATARRSTALVSDLWVQATEIRQEWLDIGLTTEPADRSATEEAIASIYARHRRGRPEFRWVSSPAAAVPHLAGLPTHATLRSWVADRRPPGRPPLASDIAAGLSRLRSVLAETYAEPLPDRKPMKREKGKPWPVLPVDRALDAGLPFHELVRQGVREALFRTLADQIYHPIRAALGPALPVCWYGHQDAAWIAHLEVLRRLGLISVGDGSAFVAWTTLARSGGWWWPGEQHCVVVDRPAVIRMSPMPGAWHGELRRDTGQPAVDYRDGWSI</sequence>
<feature type="domain" description="DUF6745" evidence="1">
    <location>
        <begin position="185"/>
        <end position="271"/>
    </location>
</feature>
<keyword evidence="3" id="KW-1185">Reference proteome</keyword>
<comment type="caution">
    <text evidence="2">The sequence shown here is derived from an EMBL/GenBank/DDBJ whole genome shotgun (WGS) entry which is preliminary data.</text>
</comment>
<dbReference type="Pfam" id="PF20530">
    <property type="entry name" value="DUF6745"/>
    <property type="match status" value="1"/>
</dbReference>